<dbReference type="Proteomes" id="UP000233551">
    <property type="component" value="Unassembled WGS sequence"/>
</dbReference>
<dbReference type="EMBL" id="PGOL01000011">
    <property type="protein sequence ID" value="PKI79310.1"/>
    <property type="molecule type" value="Genomic_DNA"/>
</dbReference>
<protein>
    <submittedName>
        <fullName evidence="1">Uncharacterized protein</fullName>
    </submittedName>
</protein>
<comment type="caution">
    <text evidence="1">The sequence shown here is derived from an EMBL/GenBank/DDBJ whole genome shotgun (WGS) entry which is preliminary data.</text>
</comment>
<evidence type="ECO:0000313" key="1">
    <source>
        <dbReference type="EMBL" id="PKI79310.1"/>
    </source>
</evidence>
<organism evidence="1 2">
    <name type="scientific">Punica granatum</name>
    <name type="common">Pomegranate</name>
    <dbReference type="NCBI Taxonomy" id="22663"/>
    <lineage>
        <taxon>Eukaryota</taxon>
        <taxon>Viridiplantae</taxon>
        <taxon>Streptophyta</taxon>
        <taxon>Embryophyta</taxon>
        <taxon>Tracheophyta</taxon>
        <taxon>Spermatophyta</taxon>
        <taxon>Magnoliopsida</taxon>
        <taxon>eudicotyledons</taxon>
        <taxon>Gunneridae</taxon>
        <taxon>Pentapetalae</taxon>
        <taxon>rosids</taxon>
        <taxon>malvids</taxon>
        <taxon>Myrtales</taxon>
        <taxon>Lythraceae</taxon>
        <taxon>Punica</taxon>
    </lineage>
</organism>
<sequence length="192" mass="20537">MPLVASGRGHKAVVLWIGPALGTATRLVIERVRTASGLPAEVEVGLATAAVVIRWRLALCDEGLELWGEAPTYPVGSGIRVSRSSYGLVPVVLAALASIRGLRDSLWPCVDISRRPQHRLNNSIGCGTPVGFEPFSTGCHKVVAFVTCMGISIQIWLDLDLAISKVVPNCADGVLSYLLCVRSVHLRRLSCV</sequence>
<gene>
    <name evidence="1" type="ORF">CRG98_000324</name>
</gene>
<keyword evidence="2" id="KW-1185">Reference proteome</keyword>
<proteinExistence type="predicted"/>
<dbReference type="AlphaFoldDB" id="A0A2I0LF74"/>
<evidence type="ECO:0000313" key="2">
    <source>
        <dbReference type="Proteomes" id="UP000233551"/>
    </source>
</evidence>
<accession>A0A2I0LF74</accession>
<reference evidence="1 2" key="1">
    <citation type="submission" date="2017-11" db="EMBL/GenBank/DDBJ databases">
        <title>De-novo sequencing of pomegranate (Punica granatum L.) genome.</title>
        <authorList>
            <person name="Akparov Z."/>
            <person name="Amiraslanov A."/>
            <person name="Hajiyeva S."/>
            <person name="Abbasov M."/>
            <person name="Kaur K."/>
            <person name="Hamwieh A."/>
            <person name="Solovyev V."/>
            <person name="Salamov A."/>
            <person name="Braich B."/>
            <person name="Kosarev P."/>
            <person name="Mahmoud A."/>
            <person name="Hajiyev E."/>
            <person name="Babayeva S."/>
            <person name="Izzatullayeva V."/>
            <person name="Mammadov A."/>
            <person name="Mammadov A."/>
            <person name="Sharifova S."/>
            <person name="Ojaghi J."/>
            <person name="Eynullazada K."/>
            <person name="Bayramov B."/>
            <person name="Abdulazimova A."/>
            <person name="Shahmuradov I."/>
        </authorList>
    </citation>
    <scope>NUCLEOTIDE SEQUENCE [LARGE SCALE GENOMIC DNA]</scope>
    <source>
        <strain evidence="2">cv. AG2017</strain>
        <tissue evidence="1">Leaf</tissue>
    </source>
</reference>
<name>A0A2I0LF74_PUNGR</name>